<feature type="domain" description="Cupin fold metalloprotein WbuC cupin" evidence="1">
    <location>
        <begin position="3"/>
        <end position="35"/>
    </location>
</feature>
<evidence type="ECO:0000313" key="2">
    <source>
        <dbReference type="EMBL" id="EJW94389.1"/>
    </source>
</evidence>
<gene>
    <name evidence="2" type="ORF">EVA_17505</name>
</gene>
<dbReference type="Pfam" id="PF19480">
    <property type="entry name" value="DUF6016"/>
    <property type="match status" value="1"/>
</dbReference>
<evidence type="ECO:0000259" key="1">
    <source>
        <dbReference type="Pfam" id="PF19480"/>
    </source>
</evidence>
<protein>
    <recommendedName>
        <fullName evidence="1">Cupin fold metalloprotein WbuC cupin domain-containing protein</fullName>
    </recommendedName>
</protein>
<proteinExistence type="predicted"/>
<dbReference type="EMBL" id="AMCI01006406">
    <property type="protein sequence ID" value="EJW94389.1"/>
    <property type="molecule type" value="Genomic_DNA"/>
</dbReference>
<sequence length="58" mass="6603">MYALAVGTEVPIHRHEDTAESVVCLCGQLEEIFYEFRDGNYCEVERHLLDSIAGRFGI</sequence>
<dbReference type="InterPro" id="IPR011051">
    <property type="entry name" value="RmlC_Cupin_sf"/>
</dbReference>
<accession>J9G4C1</accession>
<comment type="caution">
    <text evidence="2">The sequence shown here is derived from an EMBL/GenBank/DDBJ whole genome shotgun (WGS) entry which is preliminary data.</text>
</comment>
<dbReference type="SUPFAM" id="SSF51182">
    <property type="entry name" value="RmlC-like cupins"/>
    <property type="match status" value="1"/>
</dbReference>
<organism evidence="2">
    <name type="scientific">gut metagenome</name>
    <dbReference type="NCBI Taxonomy" id="749906"/>
    <lineage>
        <taxon>unclassified sequences</taxon>
        <taxon>metagenomes</taxon>
        <taxon>organismal metagenomes</taxon>
    </lineage>
</organism>
<dbReference type="InterPro" id="IPR046058">
    <property type="entry name" value="WbuC_cupin"/>
</dbReference>
<reference evidence="2" key="1">
    <citation type="journal article" date="2012" name="PLoS ONE">
        <title>Gene sets for utilization of primary and secondary nutrition supplies in the distal gut of endangered iberian lynx.</title>
        <authorList>
            <person name="Alcaide M."/>
            <person name="Messina E."/>
            <person name="Richter M."/>
            <person name="Bargiela R."/>
            <person name="Peplies J."/>
            <person name="Huws S.A."/>
            <person name="Newbold C.J."/>
            <person name="Golyshin P.N."/>
            <person name="Simon M.A."/>
            <person name="Lopez G."/>
            <person name="Yakimov M.M."/>
            <person name="Ferrer M."/>
        </authorList>
    </citation>
    <scope>NUCLEOTIDE SEQUENCE</scope>
</reference>
<name>J9G4C1_9ZZZZ</name>
<dbReference type="AlphaFoldDB" id="J9G4C1"/>